<reference evidence="1" key="1">
    <citation type="journal article" date="2005" name="Environ. Microbiol.">
        <title>Genetic and functional properties of uncultivated thermophilic crenarchaeotes from a subsurface gold mine as revealed by analysis of genome fragments.</title>
        <authorList>
            <person name="Nunoura T."/>
            <person name="Hirayama H."/>
            <person name="Takami H."/>
            <person name="Oida H."/>
            <person name="Nishi S."/>
            <person name="Shimamura S."/>
            <person name="Suzuki Y."/>
            <person name="Inagaki F."/>
            <person name="Takai K."/>
            <person name="Nealson K.H."/>
            <person name="Horikoshi K."/>
        </authorList>
    </citation>
    <scope>NUCLEOTIDE SEQUENCE</scope>
</reference>
<proteinExistence type="predicted"/>
<reference evidence="1" key="2">
    <citation type="journal article" date="2012" name="PLoS ONE">
        <title>A Deeply Branching Thermophilic Bacterium with an Ancient Acetyl-CoA Pathway Dominates a Subsurface Ecosystem.</title>
        <authorList>
            <person name="Takami H."/>
            <person name="Noguchi H."/>
            <person name="Takaki Y."/>
            <person name="Uchiyama I."/>
            <person name="Toyoda A."/>
            <person name="Nishi S."/>
            <person name="Chee G.-J."/>
            <person name="Arai W."/>
            <person name="Nunoura T."/>
            <person name="Itoh T."/>
            <person name="Hattori M."/>
            <person name="Takai K."/>
        </authorList>
    </citation>
    <scope>NUCLEOTIDE SEQUENCE</scope>
</reference>
<evidence type="ECO:0000313" key="1">
    <source>
        <dbReference type="EMBL" id="BAL53799.1"/>
    </source>
</evidence>
<sequence>MCISHGAALRLLAGLCVVAMAELLGTPWVWAEPPTEIVGTWQAERRLFPGQVFSGDQAYSPEKLQIRLTFNKDGTFMCRSADPAFFNERGKYSIRELGKGRFLLLLEVNNHGKEVQEIMCLLDSHRLCTIDIYDHKRPPLDLPKDVDEFIAMGRPGVVIFRRVADERTKP</sequence>
<dbReference type="AlphaFoldDB" id="H5SCB3"/>
<accession>H5SCB3</accession>
<gene>
    <name evidence="1" type="ORF">HGMM_F08F10C18</name>
</gene>
<name>H5SCB3_9BACT</name>
<protein>
    <submittedName>
        <fullName evidence="1">Uncharacterized protein</fullName>
    </submittedName>
</protein>
<organism evidence="1">
    <name type="scientific">uncultured Planctomycetota bacterium</name>
    <dbReference type="NCBI Taxonomy" id="120965"/>
    <lineage>
        <taxon>Bacteria</taxon>
        <taxon>Pseudomonadati</taxon>
        <taxon>Planctomycetota</taxon>
        <taxon>environmental samples</taxon>
    </lineage>
</organism>
<dbReference type="EMBL" id="AP011667">
    <property type="protein sequence ID" value="BAL53799.1"/>
    <property type="molecule type" value="Genomic_DNA"/>
</dbReference>